<evidence type="ECO:0000256" key="2">
    <source>
        <dbReference type="ARBA" id="ARBA00022475"/>
    </source>
</evidence>
<keyword evidence="9 12" id="KW-1133">Transmembrane helix</keyword>
<comment type="caution">
    <text evidence="14">The sequence shown here is derived from an EMBL/GenBank/DDBJ whole genome shotgun (WGS) entry which is preliminary data.</text>
</comment>
<reference evidence="14 15" key="1">
    <citation type="submission" date="2021-01" db="EMBL/GenBank/DDBJ databases">
        <title>Genome Sequencing of Type Strains.</title>
        <authorList>
            <person name="Lemaire J.F."/>
            <person name="Inderbitzin P."/>
            <person name="Collins S.B."/>
            <person name="Wespe N."/>
            <person name="Knight-Connoni V."/>
        </authorList>
    </citation>
    <scope>NUCLEOTIDE SEQUENCE [LARGE SCALE GENOMIC DNA]</scope>
    <source>
        <strain evidence="14 15">DSM 23009</strain>
    </source>
</reference>
<proteinExistence type="predicted"/>
<dbReference type="Pfam" id="PF00672">
    <property type="entry name" value="HAMP"/>
    <property type="match status" value="1"/>
</dbReference>
<dbReference type="PROSITE" id="PS50885">
    <property type="entry name" value="HAMP"/>
    <property type="match status" value="1"/>
</dbReference>
<dbReference type="PANTHER" id="PTHR34220:SF11">
    <property type="entry name" value="SENSOR PROTEIN KINASE HPTS"/>
    <property type="match status" value="1"/>
</dbReference>
<dbReference type="SUPFAM" id="SSF158472">
    <property type="entry name" value="HAMP domain-like"/>
    <property type="match status" value="1"/>
</dbReference>
<feature type="domain" description="HAMP" evidence="13">
    <location>
        <begin position="315"/>
        <end position="367"/>
    </location>
</feature>
<evidence type="ECO:0000259" key="13">
    <source>
        <dbReference type="PROSITE" id="PS50885"/>
    </source>
</evidence>
<evidence type="ECO:0000256" key="1">
    <source>
        <dbReference type="ARBA" id="ARBA00004651"/>
    </source>
</evidence>
<dbReference type="Pfam" id="PF06580">
    <property type="entry name" value="His_kinase"/>
    <property type="match status" value="1"/>
</dbReference>
<evidence type="ECO:0000256" key="8">
    <source>
        <dbReference type="ARBA" id="ARBA00022840"/>
    </source>
</evidence>
<protein>
    <submittedName>
        <fullName evidence="14">Histidine kinase</fullName>
    </submittedName>
</protein>
<dbReference type="Gene3D" id="3.30.450.20">
    <property type="entry name" value="PAS domain"/>
    <property type="match status" value="1"/>
</dbReference>
<accession>A0ABS2ZPZ4</accession>
<dbReference type="SUPFAM" id="SSF55874">
    <property type="entry name" value="ATPase domain of HSP90 chaperone/DNA topoisomerase II/histidine kinase"/>
    <property type="match status" value="1"/>
</dbReference>
<evidence type="ECO:0000256" key="11">
    <source>
        <dbReference type="ARBA" id="ARBA00023136"/>
    </source>
</evidence>
<keyword evidence="10" id="KW-0902">Two-component regulatory system</keyword>
<dbReference type="EMBL" id="JAFHKR010000038">
    <property type="protein sequence ID" value="MBN3554095.1"/>
    <property type="molecule type" value="Genomic_DNA"/>
</dbReference>
<keyword evidence="2" id="KW-1003">Cell membrane</keyword>
<dbReference type="Gene3D" id="6.10.340.10">
    <property type="match status" value="1"/>
</dbReference>
<dbReference type="InterPro" id="IPR003660">
    <property type="entry name" value="HAMP_dom"/>
</dbReference>
<keyword evidence="3" id="KW-0597">Phosphoprotein</keyword>
<keyword evidence="5 12" id="KW-0812">Transmembrane</keyword>
<gene>
    <name evidence="14" type="ORF">JYA63_07465</name>
</gene>
<keyword evidence="7 14" id="KW-0418">Kinase</keyword>
<name>A0ABS2ZPZ4_9BACL</name>
<dbReference type="RefSeq" id="WP_205725150.1">
    <property type="nucleotide sequence ID" value="NZ_JAFHKR010000038.1"/>
</dbReference>
<evidence type="ECO:0000313" key="14">
    <source>
        <dbReference type="EMBL" id="MBN3554095.1"/>
    </source>
</evidence>
<comment type="subcellular location">
    <subcellularLocation>
        <location evidence="1">Cell membrane</location>
        <topology evidence="1">Multi-pass membrane protein</topology>
    </subcellularLocation>
</comment>
<evidence type="ECO:0000256" key="12">
    <source>
        <dbReference type="SAM" id="Phobius"/>
    </source>
</evidence>
<feature type="transmembrane region" description="Helical" evidence="12">
    <location>
        <begin position="294"/>
        <end position="315"/>
    </location>
</feature>
<keyword evidence="4" id="KW-0808">Transferase</keyword>
<dbReference type="Proteomes" id="UP001296923">
    <property type="component" value="Unassembled WGS sequence"/>
</dbReference>
<evidence type="ECO:0000313" key="15">
    <source>
        <dbReference type="Proteomes" id="UP001296923"/>
    </source>
</evidence>
<evidence type="ECO:0000256" key="4">
    <source>
        <dbReference type="ARBA" id="ARBA00022679"/>
    </source>
</evidence>
<keyword evidence="15" id="KW-1185">Reference proteome</keyword>
<sequence length="592" mass="68480">MKSIHSRLLLMLLGFIIVPYFLTIFIIYAYTKNSVEKYELNNSQMQLEKNAEDLQQYFDDMVNLPYILYRNPDLFRIFTEGFEDSIYFDQDSVEKSIETFYLTRNEIRQLRFYLNEGKESFTVYNATVSTRKSQPDLLNQEHIKQLFKSNKNYVIELPHVIKNYNNAAIIPESDRTKVLSIHHKIKEVPSDKFLGIMTMDISLGEYSKIVSNLAGENGSSAYLINDQNEIMYATDASLIGKRVPSDLQNRIEKGTTDKEISLTKTLDGPIEGWKLVKKTPSDVLFRDVRKTATINIIVGLGVGLLGLLMISFISYKISRPIRELSEKVRGIEGGHIEIPFENDRQDEIGHLERHIKDMTDRINLHINREYKLEIENRRNQFRALKSQVNPHFLFNALQSIGAVALRSKSPQVYGLITSLSKMMRYSMQANQWVTVQNEVDYMKAYLNLQQARFGKELHYELNFSDEVLENRIPSMILQPLVENFFKHVYEEGYYEAQLTVSGELKGDSLYLVVENSDGPEITQSELDRLRENIYRSPAEGTPVNEHIGLKNIYQRLILNYGKRADFLVDQPNGQGFSVTIVIPKDSRDEPRV</sequence>
<dbReference type="InterPro" id="IPR010559">
    <property type="entry name" value="Sig_transdc_His_kin_internal"/>
</dbReference>
<evidence type="ECO:0000256" key="6">
    <source>
        <dbReference type="ARBA" id="ARBA00022741"/>
    </source>
</evidence>
<dbReference type="CDD" id="cd06225">
    <property type="entry name" value="HAMP"/>
    <property type="match status" value="1"/>
</dbReference>
<evidence type="ECO:0000256" key="10">
    <source>
        <dbReference type="ARBA" id="ARBA00023012"/>
    </source>
</evidence>
<dbReference type="GO" id="GO:0016301">
    <property type="term" value="F:kinase activity"/>
    <property type="evidence" value="ECO:0007669"/>
    <property type="project" value="UniProtKB-KW"/>
</dbReference>
<keyword evidence="6" id="KW-0547">Nucleotide-binding</keyword>
<evidence type="ECO:0000256" key="5">
    <source>
        <dbReference type="ARBA" id="ARBA00022692"/>
    </source>
</evidence>
<dbReference type="Gene3D" id="3.30.565.10">
    <property type="entry name" value="Histidine kinase-like ATPase, C-terminal domain"/>
    <property type="match status" value="1"/>
</dbReference>
<organism evidence="14 15">
    <name type="scientific">Fictibacillus nanhaiensis</name>
    <dbReference type="NCBI Taxonomy" id="742169"/>
    <lineage>
        <taxon>Bacteria</taxon>
        <taxon>Bacillati</taxon>
        <taxon>Bacillota</taxon>
        <taxon>Bacilli</taxon>
        <taxon>Bacillales</taxon>
        <taxon>Fictibacillaceae</taxon>
        <taxon>Fictibacillus</taxon>
    </lineage>
</organism>
<evidence type="ECO:0000256" key="9">
    <source>
        <dbReference type="ARBA" id="ARBA00022989"/>
    </source>
</evidence>
<dbReference type="PANTHER" id="PTHR34220">
    <property type="entry name" value="SENSOR HISTIDINE KINASE YPDA"/>
    <property type="match status" value="1"/>
</dbReference>
<dbReference type="SMART" id="SM00304">
    <property type="entry name" value="HAMP"/>
    <property type="match status" value="1"/>
</dbReference>
<dbReference type="InterPro" id="IPR050640">
    <property type="entry name" value="Bact_2-comp_sensor_kinase"/>
</dbReference>
<keyword evidence="11 12" id="KW-0472">Membrane</keyword>
<evidence type="ECO:0000256" key="3">
    <source>
        <dbReference type="ARBA" id="ARBA00022553"/>
    </source>
</evidence>
<dbReference type="InterPro" id="IPR036890">
    <property type="entry name" value="HATPase_C_sf"/>
</dbReference>
<evidence type="ECO:0000256" key="7">
    <source>
        <dbReference type="ARBA" id="ARBA00022777"/>
    </source>
</evidence>
<keyword evidence="8" id="KW-0067">ATP-binding</keyword>
<feature type="transmembrane region" description="Helical" evidence="12">
    <location>
        <begin position="7"/>
        <end position="30"/>
    </location>
</feature>